<dbReference type="InterPro" id="IPR005645">
    <property type="entry name" value="FSH-like_dom"/>
</dbReference>
<comment type="caution">
    <text evidence="3">The sequence shown here is derived from an EMBL/GenBank/DDBJ whole genome shotgun (WGS) entry which is preliminary data.</text>
</comment>
<keyword evidence="4" id="KW-1185">Reference proteome</keyword>
<dbReference type="InterPro" id="IPR029058">
    <property type="entry name" value="AB_hydrolase_fold"/>
</dbReference>
<accession>A0A8H5MEK4</accession>
<evidence type="ECO:0000256" key="1">
    <source>
        <dbReference type="ARBA" id="ARBA00022801"/>
    </source>
</evidence>
<keyword evidence="1" id="KW-0378">Hydrolase</keyword>
<dbReference type="OrthoDB" id="2094269at2759"/>
<dbReference type="GO" id="GO:0016787">
    <property type="term" value="F:hydrolase activity"/>
    <property type="evidence" value="ECO:0007669"/>
    <property type="project" value="UniProtKB-KW"/>
</dbReference>
<sequence length="368" mass="41029">MPSKVLVLHGYRECAYYTYRKIAPIIDACQNQVEFYFLDAPMLLMPENTLKSAPTCSTPTMHPTRSNARRAWFIINETGRDSLPGIEGSWSFLQDVLKQHTFDAILGFSQGAAMAEQIAAMLERPYLFPMFCENGIAPHPPLKFIACVSGFLIRGPQLSWESSYSGSKALMGAVEFGFVKNTPTLCVVGRNDIVVPLERSHMFARHSLHKRVEEHHGGHFIPMQTKWRQFFISFFLNPFAEIPSPSPPPMATTSAADDDEIVTPLPVRAEPYQLGQALPSVDGVQEELEEEQHQPSMFAVIYDFYSDSDSDSDSHISPPDTPFLRTPQLPVLELDEPTIVGSEMMPKYDSIDGVAGHFAGTVLAKSKL</sequence>
<dbReference type="Gene3D" id="3.40.50.1820">
    <property type="entry name" value="alpha/beta hydrolase"/>
    <property type="match status" value="1"/>
</dbReference>
<proteinExistence type="predicted"/>
<name>A0A8H5MEK4_9AGAR</name>
<dbReference type="SUPFAM" id="SSF53474">
    <property type="entry name" value="alpha/beta-Hydrolases"/>
    <property type="match status" value="1"/>
</dbReference>
<reference evidence="3 4" key="1">
    <citation type="journal article" date="2020" name="ISME J.">
        <title>Uncovering the hidden diversity of litter-decomposition mechanisms in mushroom-forming fungi.</title>
        <authorList>
            <person name="Floudas D."/>
            <person name="Bentzer J."/>
            <person name="Ahren D."/>
            <person name="Johansson T."/>
            <person name="Persson P."/>
            <person name="Tunlid A."/>
        </authorList>
    </citation>
    <scope>NUCLEOTIDE SEQUENCE [LARGE SCALE GENOMIC DNA]</scope>
    <source>
        <strain evidence="3 4">CBS 406.79</strain>
    </source>
</reference>
<organism evidence="3 4">
    <name type="scientific">Collybiopsis confluens</name>
    <dbReference type="NCBI Taxonomy" id="2823264"/>
    <lineage>
        <taxon>Eukaryota</taxon>
        <taxon>Fungi</taxon>
        <taxon>Dikarya</taxon>
        <taxon>Basidiomycota</taxon>
        <taxon>Agaricomycotina</taxon>
        <taxon>Agaricomycetes</taxon>
        <taxon>Agaricomycetidae</taxon>
        <taxon>Agaricales</taxon>
        <taxon>Marasmiineae</taxon>
        <taxon>Omphalotaceae</taxon>
        <taxon>Collybiopsis</taxon>
    </lineage>
</organism>
<feature type="domain" description="Serine hydrolase" evidence="2">
    <location>
        <begin position="3"/>
        <end position="229"/>
    </location>
</feature>
<evidence type="ECO:0000313" key="4">
    <source>
        <dbReference type="Proteomes" id="UP000518752"/>
    </source>
</evidence>
<gene>
    <name evidence="3" type="ORF">D9757_003972</name>
</gene>
<dbReference type="Proteomes" id="UP000518752">
    <property type="component" value="Unassembled WGS sequence"/>
</dbReference>
<evidence type="ECO:0000313" key="3">
    <source>
        <dbReference type="EMBL" id="KAF5390999.1"/>
    </source>
</evidence>
<dbReference type="GO" id="GO:0005634">
    <property type="term" value="C:nucleus"/>
    <property type="evidence" value="ECO:0007669"/>
    <property type="project" value="TreeGrafter"/>
</dbReference>
<dbReference type="PANTHER" id="PTHR48070">
    <property type="entry name" value="ESTERASE OVCA2"/>
    <property type="match status" value="1"/>
</dbReference>
<dbReference type="PANTHER" id="PTHR48070:SF6">
    <property type="entry name" value="ESTERASE OVCA2"/>
    <property type="match status" value="1"/>
</dbReference>
<dbReference type="AlphaFoldDB" id="A0A8H5MEK4"/>
<evidence type="ECO:0000259" key="2">
    <source>
        <dbReference type="Pfam" id="PF03959"/>
    </source>
</evidence>
<dbReference type="InterPro" id="IPR050593">
    <property type="entry name" value="LovG"/>
</dbReference>
<protein>
    <recommendedName>
        <fullName evidence="2">Serine hydrolase domain-containing protein</fullName>
    </recommendedName>
</protein>
<dbReference type="EMBL" id="JAACJN010000012">
    <property type="protein sequence ID" value="KAF5390999.1"/>
    <property type="molecule type" value="Genomic_DNA"/>
</dbReference>
<dbReference type="GO" id="GO:0005737">
    <property type="term" value="C:cytoplasm"/>
    <property type="evidence" value="ECO:0007669"/>
    <property type="project" value="TreeGrafter"/>
</dbReference>
<dbReference type="Pfam" id="PF03959">
    <property type="entry name" value="FSH1"/>
    <property type="match status" value="1"/>
</dbReference>